<proteinExistence type="inferred from homology"/>
<keyword evidence="4" id="KW-0009">Actin-binding</keyword>
<dbReference type="PRINTS" id="PR00597">
    <property type="entry name" value="GELSOLIN"/>
</dbReference>
<dbReference type="CDD" id="cd11290">
    <property type="entry name" value="gelsolin_S1_like"/>
    <property type="match status" value="1"/>
</dbReference>
<dbReference type="SMART" id="SM00262">
    <property type="entry name" value="GEL"/>
    <property type="match status" value="3"/>
</dbReference>
<evidence type="ECO:0000256" key="3">
    <source>
        <dbReference type="ARBA" id="ARBA00022737"/>
    </source>
</evidence>
<protein>
    <recommendedName>
        <fullName evidence="5">Gelsolin-like domain-containing protein</fullName>
    </recommendedName>
</protein>
<keyword evidence="2" id="KW-0117">Actin capping</keyword>
<dbReference type="PANTHER" id="PTHR11977">
    <property type="entry name" value="VILLIN"/>
    <property type="match status" value="1"/>
</dbReference>
<evidence type="ECO:0000259" key="5">
    <source>
        <dbReference type="Pfam" id="PF00626"/>
    </source>
</evidence>
<evidence type="ECO:0000256" key="4">
    <source>
        <dbReference type="ARBA" id="ARBA00023203"/>
    </source>
</evidence>
<dbReference type="Gene3D" id="3.40.20.10">
    <property type="entry name" value="Severin"/>
    <property type="match status" value="3"/>
</dbReference>
<name>A0A6B2L7S4_9EUKA</name>
<comment type="similarity">
    <text evidence="1">Belongs to the villin/gelsolin family.</text>
</comment>
<dbReference type="GO" id="GO:0051015">
    <property type="term" value="F:actin filament binding"/>
    <property type="evidence" value="ECO:0007669"/>
    <property type="project" value="InterPro"/>
</dbReference>
<dbReference type="CDD" id="cd11289">
    <property type="entry name" value="gelsolin_S2_like"/>
    <property type="match status" value="1"/>
</dbReference>
<dbReference type="GO" id="GO:0051693">
    <property type="term" value="P:actin filament capping"/>
    <property type="evidence" value="ECO:0007669"/>
    <property type="project" value="UniProtKB-KW"/>
</dbReference>
<feature type="domain" description="Gelsolin-like" evidence="5">
    <location>
        <begin position="289"/>
        <end position="365"/>
    </location>
</feature>
<evidence type="ECO:0000256" key="1">
    <source>
        <dbReference type="ARBA" id="ARBA00008418"/>
    </source>
</evidence>
<evidence type="ECO:0000313" key="6">
    <source>
        <dbReference type="EMBL" id="NDV32917.1"/>
    </source>
</evidence>
<dbReference type="InterPro" id="IPR007122">
    <property type="entry name" value="Villin/Gelsolin"/>
</dbReference>
<dbReference type="Pfam" id="PF00626">
    <property type="entry name" value="Gelsolin"/>
    <property type="match status" value="3"/>
</dbReference>
<dbReference type="InterPro" id="IPR007123">
    <property type="entry name" value="Gelsolin-like_dom"/>
</dbReference>
<feature type="domain" description="Gelsolin-like" evidence="5">
    <location>
        <begin position="62"/>
        <end position="134"/>
    </location>
</feature>
<dbReference type="SUPFAM" id="SSF55753">
    <property type="entry name" value="Actin depolymerizing proteins"/>
    <property type="match status" value="3"/>
</dbReference>
<accession>A0A6B2L7S4</accession>
<dbReference type="PANTHER" id="PTHR11977:SF130">
    <property type="entry name" value="SEVERIN"/>
    <property type="match status" value="1"/>
</dbReference>
<organism evidence="6">
    <name type="scientific">Arcella intermedia</name>
    <dbReference type="NCBI Taxonomy" id="1963864"/>
    <lineage>
        <taxon>Eukaryota</taxon>
        <taxon>Amoebozoa</taxon>
        <taxon>Tubulinea</taxon>
        <taxon>Elardia</taxon>
        <taxon>Arcellinida</taxon>
        <taxon>Sphaerothecina</taxon>
        <taxon>Arcellidae</taxon>
        <taxon>Arcella</taxon>
    </lineage>
</organism>
<sequence>MLKDKKIDIAETNMALFGTPLEREIKQRAAQGEPAWKEAGKAPGIQVWRVEKFEIKEWPKNKYGYFFDGDSYIVLHTYLKEDKKLYNVHFWLGQYTSQDEAGTAAYKTVELDDFLGDLPVQYREVQGFESAQFLALFPKLIIQSGGIDSGFNHVEAEKYRTRLLHIKGTIKNILVREVPLSSSSLNSGDVFLLDKGMKLYQWQGKGASGGEKSKAGQIAQAIDDERGGKPEKVVLEESDEAGATGKEADDWAAFWGFLGGKGPVKATDNAPVNIKVDKKAFKVSDASGSVQFTEVPYKRSSLQEDDVFVVFTGASIFTWVGSRASANERKQSMVFAQKFLNSLPPEVPKTIPIVRVLSGAENDEFFGYF</sequence>
<keyword evidence="3" id="KW-0677">Repeat</keyword>
<dbReference type="AlphaFoldDB" id="A0A6B2L7S4"/>
<dbReference type="FunFam" id="3.40.20.10:FF:000043">
    <property type="entry name" value="macrophage-capping protein-like isoform X2"/>
    <property type="match status" value="1"/>
</dbReference>
<dbReference type="EMBL" id="GIBP01003948">
    <property type="protein sequence ID" value="NDV32917.1"/>
    <property type="molecule type" value="Transcribed_RNA"/>
</dbReference>
<evidence type="ECO:0000256" key="2">
    <source>
        <dbReference type="ARBA" id="ARBA00022467"/>
    </source>
</evidence>
<feature type="domain" description="Gelsolin-like" evidence="5">
    <location>
        <begin position="172"/>
        <end position="240"/>
    </location>
</feature>
<reference evidence="6" key="1">
    <citation type="journal article" date="2020" name="J. Eukaryot. Microbiol.">
        <title>De novo Sequencing, Assembly and Annotation of the Transcriptome for the Free-Living Testate Amoeba Arcella intermedia.</title>
        <authorList>
            <person name="Ribeiro G.M."/>
            <person name="Porfirio-Sousa A.L."/>
            <person name="Maurer-Alcala X.X."/>
            <person name="Katz L.A."/>
            <person name="Lahr D.J.G."/>
        </authorList>
    </citation>
    <scope>NUCLEOTIDE SEQUENCE</scope>
</reference>
<dbReference type="InterPro" id="IPR029006">
    <property type="entry name" value="ADF-H/Gelsolin-like_dom_sf"/>
</dbReference>